<organism evidence="3 4">
    <name type="scientific">Quisquiliibacterium transsilvanicum</name>
    <dbReference type="NCBI Taxonomy" id="1549638"/>
    <lineage>
        <taxon>Bacteria</taxon>
        <taxon>Pseudomonadati</taxon>
        <taxon>Pseudomonadota</taxon>
        <taxon>Betaproteobacteria</taxon>
        <taxon>Burkholderiales</taxon>
        <taxon>Burkholderiaceae</taxon>
        <taxon>Quisquiliibacterium</taxon>
    </lineage>
</organism>
<keyword evidence="4" id="KW-1185">Reference proteome</keyword>
<gene>
    <name evidence="3" type="ORF">HNQ70_002163</name>
</gene>
<dbReference type="CDD" id="cd00293">
    <property type="entry name" value="USP-like"/>
    <property type="match status" value="1"/>
</dbReference>
<reference evidence="3 4" key="1">
    <citation type="submission" date="2020-08" db="EMBL/GenBank/DDBJ databases">
        <title>Genomic Encyclopedia of Type Strains, Phase IV (KMG-IV): sequencing the most valuable type-strain genomes for metagenomic binning, comparative biology and taxonomic classification.</title>
        <authorList>
            <person name="Goeker M."/>
        </authorList>
    </citation>
    <scope>NUCLEOTIDE SEQUENCE [LARGE SCALE GENOMIC DNA]</scope>
    <source>
        <strain evidence="3 4">DSM 29781</strain>
    </source>
</reference>
<evidence type="ECO:0000313" key="4">
    <source>
        <dbReference type="Proteomes" id="UP000532440"/>
    </source>
</evidence>
<comment type="similarity">
    <text evidence="1">Belongs to the universal stress protein A family.</text>
</comment>
<dbReference type="Proteomes" id="UP000532440">
    <property type="component" value="Unassembled WGS sequence"/>
</dbReference>
<dbReference type="InterPro" id="IPR006016">
    <property type="entry name" value="UspA"/>
</dbReference>
<evidence type="ECO:0000313" key="3">
    <source>
        <dbReference type="EMBL" id="MBB5272149.1"/>
    </source>
</evidence>
<name>A0A7W8HHI6_9BURK</name>
<proteinExistence type="inferred from homology"/>
<dbReference type="PANTHER" id="PTHR46268">
    <property type="entry name" value="STRESS RESPONSE PROTEIN NHAX"/>
    <property type="match status" value="1"/>
</dbReference>
<evidence type="ECO:0000259" key="2">
    <source>
        <dbReference type="Pfam" id="PF00582"/>
    </source>
</evidence>
<dbReference type="InterPro" id="IPR014729">
    <property type="entry name" value="Rossmann-like_a/b/a_fold"/>
</dbReference>
<dbReference type="Pfam" id="PF00582">
    <property type="entry name" value="Usp"/>
    <property type="match status" value="1"/>
</dbReference>
<evidence type="ECO:0000256" key="1">
    <source>
        <dbReference type="ARBA" id="ARBA00008791"/>
    </source>
</evidence>
<sequence length="147" mass="15713">MFRRILVPIDGSELSTEALKSAIRLAEENGAAIIALNVQPVYRPPVVAEVPVADIYSQEEYESGALQVADKVLADASALAAAVSVPCKTVAQLDASPWEAIIRVAREEGCDLIFMASHGRRGVAGLLLGSETQKVLTHCKIPVLVHR</sequence>
<dbReference type="Gene3D" id="3.40.50.620">
    <property type="entry name" value="HUPs"/>
    <property type="match status" value="1"/>
</dbReference>
<comment type="caution">
    <text evidence="3">The sequence shown here is derived from an EMBL/GenBank/DDBJ whole genome shotgun (WGS) entry which is preliminary data.</text>
</comment>
<dbReference type="EMBL" id="JACHGB010000004">
    <property type="protein sequence ID" value="MBB5272149.1"/>
    <property type="molecule type" value="Genomic_DNA"/>
</dbReference>
<protein>
    <submittedName>
        <fullName evidence="3">Nucleotide-binding universal stress UspA family protein</fullName>
    </submittedName>
</protein>
<dbReference type="AlphaFoldDB" id="A0A7W8HHI6"/>
<feature type="domain" description="UspA" evidence="2">
    <location>
        <begin position="1"/>
        <end position="145"/>
    </location>
</feature>
<accession>A0A7W8HHI6</accession>
<dbReference type="SUPFAM" id="SSF52402">
    <property type="entry name" value="Adenine nucleotide alpha hydrolases-like"/>
    <property type="match status" value="1"/>
</dbReference>
<dbReference type="InterPro" id="IPR006015">
    <property type="entry name" value="Universal_stress_UspA"/>
</dbReference>
<dbReference type="RefSeq" id="WP_183967282.1">
    <property type="nucleotide sequence ID" value="NZ_BAABEW010000002.1"/>
</dbReference>
<dbReference type="PRINTS" id="PR01438">
    <property type="entry name" value="UNVRSLSTRESS"/>
</dbReference>
<dbReference type="PANTHER" id="PTHR46268:SF15">
    <property type="entry name" value="UNIVERSAL STRESS PROTEIN HP_0031"/>
    <property type="match status" value="1"/>
</dbReference>